<evidence type="ECO:0000313" key="2">
    <source>
        <dbReference type="EMBL" id="KKP43770.1"/>
    </source>
</evidence>
<gene>
    <name evidence="2" type="ORF">UR34_C0011G0024</name>
</gene>
<keyword evidence="1" id="KW-1133">Transmembrane helix</keyword>
<reference evidence="2 3" key="1">
    <citation type="journal article" date="2015" name="Nature">
        <title>rRNA introns, odd ribosomes, and small enigmatic genomes across a large radiation of phyla.</title>
        <authorList>
            <person name="Brown C.T."/>
            <person name="Hug L.A."/>
            <person name="Thomas B.C."/>
            <person name="Sharon I."/>
            <person name="Castelle C.J."/>
            <person name="Singh A."/>
            <person name="Wilkins M.J."/>
            <person name="Williams K.H."/>
            <person name="Banfield J.F."/>
        </authorList>
    </citation>
    <scope>NUCLEOTIDE SEQUENCE [LARGE SCALE GENOMIC DNA]</scope>
</reference>
<keyword evidence="1" id="KW-0472">Membrane</keyword>
<dbReference type="Proteomes" id="UP000034302">
    <property type="component" value="Unassembled WGS sequence"/>
</dbReference>
<evidence type="ECO:0000313" key="3">
    <source>
        <dbReference type="Proteomes" id="UP000034302"/>
    </source>
</evidence>
<dbReference type="EMBL" id="LBOV01000011">
    <property type="protein sequence ID" value="KKP43770.1"/>
    <property type="molecule type" value="Genomic_DNA"/>
</dbReference>
<accession>A0A0G0BY25</accession>
<organism evidence="2 3">
    <name type="scientific">candidate division WS6 bacterium GW2011_GWC1_33_20</name>
    <dbReference type="NCBI Taxonomy" id="1619089"/>
    <lineage>
        <taxon>Bacteria</taxon>
        <taxon>Candidatus Dojkabacteria</taxon>
    </lineage>
</organism>
<evidence type="ECO:0000256" key="1">
    <source>
        <dbReference type="SAM" id="Phobius"/>
    </source>
</evidence>
<dbReference type="AlphaFoldDB" id="A0A0G0BY25"/>
<sequence length="424" mass="48162">MISFKSLFKRFWWVLLIFLFLVISIVVLLFSRDGEEIFKDVQKMGDSAYSNKLPDCPTDLSGLLTVSMVDIKYIASLTPLGNSNPPGHTFPVDHVYFEGYGAKGSWPRMPFYTPGDSIISKVMQEKAYDADGNHIHTTYAIDFNLCKGVKVVAAGESELMPQIQKLIDETKPECKSSKGKHDGQATITQCTYEIEYQSIAGEQVAWTGGDEIPEVWAFNYNIEPDKNVDWERYDYSDYPYAFCMFDLYSGDLKETLYSKFGIYIFKKYEDKELEEKKEAIFVPRTIAPICGSPHQNIYGTAQGDWFASNMGGMDSLEFAGDGLSLIHDNIDPRIGKIVIGGNFAETGILTFNPMFKGTINREFSSITPGDTKYCYQQGVNVDYGNYFDGIVILQLINEHNLKIERQSGDCKENMDFKEPYYYER</sequence>
<name>A0A0G0BY25_9BACT</name>
<proteinExistence type="predicted"/>
<comment type="caution">
    <text evidence="2">The sequence shown here is derived from an EMBL/GenBank/DDBJ whole genome shotgun (WGS) entry which is preliminary data.</text>
</comment>
<feature type="transmembrane region" description="Helical" evidence="1">
    <location>
        <begin position="12"/>
        <end position="30"/>
    </location>
</feature>
<keyword evidence="1" id="KW-0812">Transmembrane</keyword>
<protein>
    <submittedName>
        <fullName evidence="2">Uncharacterized protein</fullName>
    </submittedName>
</protein>